<name>A0A8D8R498_9HEMI</name>
<comment type="caution">
    <text evidence="10">Lacks conserved residue(s) required for the propagation of feature annotation.</text>
</comment>
<evidence type="ECO:0000256" key="1">
    <source>
        <dbReference type="ARBA" id="ARBA00022670"/>
    </source>
</evidence>
<keyword evidence="7" id="KW-0865">Zymogen</keyword>
<feature type="active site" evidence="10">
    <location>
        <position position="151"/>
    </location>
</feature>
<evidence type="ECO:0000313" key="13">
    <source>
        <dbReference type="EMBL" id="CAG6642102.1"/>
    </source>
</evidence>
<evidence type="ECO:0000256" key="11">
    <source>
        <dbReference type="RuleBase" id="RU361183"/>
    </source>
</evidence>
<feature type="binding site" evidence="10">
    <location>
        <position position="150"/>
    </location>
    <ligand>
        <name>Zn(2+)</name>
        <dbReference type="ChEBI" id="CHEBI:29105"/>
        <note>catalytic</note>
    </ligand>
</feature>
<dbReference type="PANTHER" id="PTHR10127">
    <property type="entry name" value="DISCOIDIN, CUB, EGF, LAMININ , AND ZINC METALLOPROTEASE DOMAIN CONTAINING"/>
    <property type="match status" value="1"/>
</dbReference>
<dbReference type="PROSITE" id="PS51864">
    <property type="entry name" value="ASTACIN"/>
    <property type="match status" value="1"/>
</dbReference>
<evidence type="ECO:0000256" key="5">
    <source>
        <dbReference type="ARBA" id="ARBA00022833"/>
    </source>
</evidence>
<dbReference type="AlphaFoldDB" id="A0A8D8R498"/>
<dbReference type="Pfam" id="PF01400">
    <property type="entry name" value="Astacin"/>
    <property type="match status" value="1"/>
</dbReference>
<evidence type="ECO:0000256" key="7">
    <source>
        <dbReference type="ARBA" id="ARBA00023145"/>
    </source>
</evidence>
<dbReference type="CDD" id="cd04280">
    <property type="entry name" value="ZnMc_astacin_like"/>
    <property type="match status" value="1"/>
</dbReference>
<keyword evidence="2 10" id="KW-0479">Metal-binding</keyword>
<feature type="binding site" evidence="10">
    <location>
        <position position="154"/>
    </location>
    <ligand>
        <name>Zn(2+)</name>
        <dbReference type="ChEBI" id="CHEBI:29105"/>
        <note>catalytic</note>
    </ligand>
</feature>
<evidence type="ECO:0000256" key="4">
    <source>
        <dbReference type="ARBA" id="ARBA00022801"/>
    </source>
</evidence>
<keyword evidence="9" id="KW-0325">Glycoprotein</keyword>
<evidence type="ECO:0000256" key="6">
    <source>
        <dbReference type="ARBA" id="ARBA00023049"/>
    </source>
</evidence>
<dbReference type="GO" id="GO:0004222">
    <property type="term" value="F:metalloendopeptidase activity"/>
    <property type="evidence" value="ECO:0007669"/>
    <property type="project" value="UniProtKB-UniRule"/>
</dbReference>
<dbReference type="Gene3D" id="3.40.390.10">
    <property type="entry name" value="Collagenase (Catalytic Domain)"/>
    <property type="match status" value="1"/>
</dbReference>
<evidence type="ECO:0000259" key="12">
    <source>
        <dbReference type="PROSITE" id="PS51864"/>
    </source>
</evidence>
<dbReference type="EMBL" id="HBUF01120881">
    <property type="protein sequence ID" value="CAG6642102.1"/>
    <property type="molecule type" value="Transcribed_RNA"/>
</dbReference>
<dbReference type="SMART" id="SM00235">
    <property type="entry name" value="ZnMc"/>
    <property type="match status" value="1"/>
</dbReference>
<protein>
    <recommendedName>
        <fullName evidence="11">Metalloendopeptidase</fullName>
        <ecNumber evidence="11">3.4.24.-</ecNumber>
    </recommendedName>
</protein>
<dbReference type="EC" id="3.4.24.-" evidence="11"/>
<dbReference type="InterPro" id="IPR034035">
    <property type="entry name" value="Astacin-like_dom"/>
</dbReference>
<keyword evidence="8" id="KW-1015">Disulfide bond</keyword>
<feature type="domain" description="Peptidase M12A" evidence="12">
    <location>
        <begin position="56"/>
        <end position="252"/>
    </location>
</feature>
<organism evidence="13">
    <name type="scientific">Cacopsylla melanoneura</name>
    <dbReference type="NCBI Taxonomy" id="428564"/>
    <lineage>
        <taxon>Eukaryota</taxon>
        <taxon>Metazoa</taxon>
        <taxon>Ecdysozoa</taxon>
        <taxon>Arthropoda</taxon>
        <taxon>Hexapoda</taxon>
        <taxon>Insecta</taxon>
        <taxon>Pterygota</taxon>
        <taxon>Neoptera</taxon>
        <taxon>Paraneoptera</taxon>
        <taxon>Hemiptera</taxon>
        <taxon>Sternorrhyncha</taxon>
        <taxon>Psylloidea</taxon>
        <taxon>Psyllidae</taxon>
        <taxon>Psyllinae</taxon>
        <taxon>Cacopsylla</taxon>
    </lineage>
</organism>
<keyword evidence="6 10" id="KW-0482">Metalloprotease</keyword>
<keyword evidence="4 10" id="KW-0378">Hydrolase</keyword>
<dbReference type="GO" id="GO:0006508">
    <property type="term" value="P:proteolysis"/>
    <property type="evidence" value="ECO:0007669"/>
    <property type="project" value="UniProtKB-KW"/>
</dbReference>
<keyword evidence="5 10" id="KW-0862">Zinc</keyword>
<keyword evidence="1 10" id="KW-0645">Protease</keyword>
<evidence type="ECO:0000256" key="2">
    <source>
        <dbReference type="ARBA" id="ARBA00022723"/>
    </source>
</evidence>
<dbReference type="GO" id="GO:0008270">
    <property type="term" value="F:zinc ion binding"/>
    <property type="evidence" value="ECO:0007669"/>
    <property type="project" value="UniProtKB-UniRule"/>
</dbReference>
<evidence type="ECO:0000256" key="3">
    <source>
        <dbReference type="ARBA" id="ARBA00022729"/>
    </source>
</evidence>
<evidence type="ECO:0000256" key="8">
    <source>
        <dbReference type="ARBA" id="ARBA00023157"/>
    </source>
</evidence>
<reference evidence="13" key="1">
    <citation type="submission" date="2021-05" db="EMBL/GenBank/DDBJ databases">
        <authorList>
            <person name="Alioto T."/>
            <person name="Alioto T."/>
            <person name="Gomez Garrido J."/>
        </authorList>
    </citation>
    <scope>NUCLEOTIDE SEQUENCE</scope>
</reference>
<dbReference type="InterPro" id="IPR024079">
    <property type="entry name" value="MetalloPept_cat_dom_sf"/>
</dbReference>
<accession>A0A8D8R498</accession>
<dbReference type="FunFam" id="3.40.390.10:FF:000015">
    <property type="entry name" value="Meprin A subunit"/>
    <property type="match status" value="1"/>
</dbReference>
<keyword evidence="3" id="KW-0732">Signal</keyword>
<dbReference type="PRINTS" id="PR00480">
    <property type="entry name" value="ASTACIN"/>
</dbReference>
<dbReference type="InterPro" id="IPR006026">
    <property type="entry name" value="Peptidase_Metallo"/>
</dbReference>
<dbReference type="InterPro" id="IPR001506">
    <property type="entry name" value="Peptidase_M12A"/>
</dbReference>
<evidence type="ECO:0000256" key="9">
    <source>
        <dbReference type="ARBA" id="ARBA00023180"/>
    </source>
</evidence>
<dbReference type="SUPFAM" id="SSF55486">
    <property type="entry name" value="Metalloproteases ('zincins'), catalytic domain"/>
    <property type="match status" value="1"/>
</dbReference>
<evidence type="ECO:0000256" key="10">
    <source>
        <dbReference type="PROSITE-ProRule" id="PRU01211"/>
    </source>
</evidence>
<feature type="binding site" evidence="10">
    <location>
        <position position="160"/>
    </location>
    <ligand>
        <name>Zn(2+)</name>
        <dbReference type="ChEBI" id="CHEBI:29105"/>
        <note>catalytic</note>
    </ligand>
</feature>
<dbReference type="PANTHER" id="PTHR10127:SF780">
    <property type="entry name" value="METALLOENDOPEPTIDASE"/>
    <property type="match status" value="1"/>
</dbReference>
<proteinExistence type="predicted"/>
<sequence length="255" mass="28979">MKVFSLSAIGEKLFGNPDNKSGELVSQWSPNSATNPEEVGNYYEGDILHIPNLARNGLKNLSSRWPKGIVPYEIGGYFRPDEREMIKTAMADYHKLTCIKFVPRSSSDQDYLYFNNGNTGCWSSVGRVGGRQEINLQSGGCMTKKGTVEHEMMHALGFLHEQNRADRDKYIQVNYNNIQSGRENNFEKAKKEYADAMGVTYDYRSVMHYSPNSFSKNNQPTIEAKQKGVSMGQREGLSKKDIQKIRKMYKCGKKK</sequence>
<comment type="cofactor">
    <cofactor evidence="10 11">
        <name>Zn(2+)</name>
        <dbReference type="ChEBI" id="CHEBI:29105"/>
    </cofactor>
    <text evidence="10 11">Binds 1 zinc ion per subunit.</text>
</comment>